<evidence type="ECO:0000256" key="4">
    <source>
        <dbReference type="ARBA" id="ARBA00022452"/>
    </source>
</evidence>
<dbReference type="InterPro" id="IPR003423">
    <property type="entry name" value="OMP_efflux"/>
</dbReference>
<evidence type="ECO:0000256" key="7">
    <source>
        <dbReference type="ARBA" id="ARBA00023237"/>
    </source>
</evidence>
<comment type="subcellular location">
    <subcellularLocation>
        <location evidence="1">Cell outer membrane</location>
    </subcellularLocation>
</comment>
<dbReference type="GO" id="GO:0015562">
    <property type="term" value="F:efflux transmembrane transporter activity"/>
    <property type="evidence" value="ECO:0007669"/>
    <property type="project" value="InterPro"/>
</dbReference>
<dbReference type="GO" id="GO:0015288">
    <property type="term" value="F:porin activity"/>
    <property type="evidence" value="ECO:0007669"/>
    <property type="project" value="TreeGrafter"/>
</dbReference>
<keyword evidence="8" id="KW-0175">Coiled coil</keyword>
<gene>
    <name evidence="10" type="ORF">ENK44_09485</name>
</gene>
<keyword evidence="3" id="KW-0813">Transport</keyword>
<keyword evidence="6" id="KW-0472">Membrane</keyword>
<feature type="chain" id="PRO_5031077702" evidence="9">
    <location>
        <begin position="20"/>
        <end position="427"/>
    </location>
</feature>
<name>A0A7V4WVI7_CALAY</name>
<dbReference type="EMBL" id="DRQG01000087">
    <property type="protein sequence ID" value="HGY55923.1"/>
    <property type="molecule type" value="Genomic_DNA"/>
</dbReference>
<keyword evidence="7" id="KW-0998">Cell outer membrane</keyword>
<evidence type="ECO:0000256" key="8">
    <source>
        <dbReference type="SAM" id="Coils"/>
    </source>
</evidence>
<evidence type="ECO:0000256" key="5">
    <source>
        <dbReference type="ARBA" id="ARBA00022692"/>
    </source>
</evidence>
<dbReference type="GO" id="GO:0009279">
    <property type="term" value="C:cell outer membrane"/>
    <property type="evidence" value="ECO:0007669"/>
    <property type="project" value="UniProtKB-SubCell"/>
</dbReference>
<dbReference type="GO" id="GO:1990281">
    <property type="term" value="C:efflux pump complex"/>
    <property type="evidence" value="ECO:0007669"/>
    <property type="project" value="TreeGrafter"/>
</dbReference>
<dbReference type="InterPro" id="IPR051906">
    <property type="entry name" value="TolC-like"/>
</dbReference>
<dbReference type="PANTHER" id="PTHR30026">
    <property type="entry name" value="OUTER MEMBRANE PROTEIN TOLC"/>
    <property type="match status" value="1"/>
</dbReference>
<dbReference type="Gene3D" id="1.20.1600.10">
    <property type="entry name" value="Outer membrane efflux proteins (OEP)"/>
    <property type="match status" value="1"/>
</dbReference>
<dbReference type="Proteomes" id="UP000885779">
    <property type="component" value="Unassembled WGS sequence"/>
</dbReference>
<keyword evidence="9" id="KW-0732">Signal</keyword>
<evidence type="ECO:0000256" key="2">
    <source>
        <dbReference type="ARBA" id="ARBA00007613"/>
    </source>
</evidence>
<keyword evidence="4" id="KW-1134">Transmembrane beta strand</keyword>
<sequence length="427" mass="50471">MMKPFISFLFIFTMQALFAQEDSVFTQLSLKQAIEIAREHNPNINMLRQQIEQKHAQLFRGIGLPDPQLSYMQEGINNDSNPGYAEKRWTVSQSVDFPLTTYYRMSKISEEEDMLHQRLRAACLYLKADIKSLYTDLIYTLEIVHLRKEQLKLANRLYNSALLRLEAGEASELELMKADIQKAESQNDLDEANRQMHVARYNLFRVIGLDPEKQRYDIQFPDTLRYVDIAVDQEKALHTLEIQPEYVSYNYKLESASSAVKEAWSSFLPNFNLNYYIEDFGSGYDFYGYEVGVSIPLWFPFNQRSHIQEAKAYRRSVEWQQRDVFLEMKRQVEIAWHSYEKSKRTIERFHERVRVKAARLRDLTMDGYAAGEVDLLTLLEAQRTYLGTEKRYFDALREYYLRIIELEKFLQTDLVFNNEDLSCPDLK</sequence>
<dbReference type="PANTHER" id="PTHR30026:SF20">
    <property type="entry name" value="OUTER MEMBRANE PROTEIN TOLC"/>
    <property type="match status" value="1"/>
</dbReference>
<evidence type="ECO:0000256" key="1">
    <source>
        <dbReference type="ARBA" id="ARBA00004442"/>
    </source>
</evidence>
<evidence type="ECO:0000256" key="3">
    <source>
        <dbReference type="ARBA" id="ARBA00022448"/>
    </source>
</evidence>
<organism evidence="10">
    <name type="scientific">Caldithrix abyssi</name>
    <dbReference type="NCBI Taxonomy" id="187145"/>
    <lineage>
        <taxon>Bacteria</taxon>
        <taxon>Pseudomonadati</taxon>
        <taxon>Calditrichota</taxon>
        <taxon>Calditrichia</taxon>
        <taxon>Calditrichales</taxon>
        <taxon>Calditrichaceae</taxon>
        <taxon>Caldithrix</taxon>
    </lineage>
</organism>
<keyword evidence="5" id="KW-0812">Transmembrane</keyword>
<dbReference type="SUPFAM" id="SSF56954">
    <property type="entry name" value="Outer membrane efflux proteins (OEP)"/>
    <property type="match status" value="1"/>
</dbReference>
<dbReference type="Pfam" id="PF02321">
    <property type="entry name" value="OEP"/>
    <property type="match status" value="1"/>
</dbReference>
<comment type="similarity">
    <text evidence="2">Belongs to the outer membrane factor (OMF) (TC 1.B.17) family.</text>
</comment>
<proteinExistence type="inferred from homology"/>
<evidence type="ECO:0000256" key="6">
    <source>
        <dbReference type="ARBA" id="ARBA00023136"/>
    </source>
</evidence>
<comment type="caution">
    <text evidence="10">The sequence shown here is derived from an EMBL/GenBank/DDBJ whole genome shotgun (WGS) entry which is preliminary data.</text>
</comment>
<reference evidence="10" key="1">
    <citation type="journal article" date="2020" name="mSystems">
        <title>Genome- and Community-Level Interaction Insights into Carbon Utilization and Element Cycling Functions of Hydrothermarchaeota in Hydrothermal Sediment.</title>
        <authorList>
            <person name="Zhou Z."/>
            <person name="Liu Y."/>
            <person name="Xu W."/>
            <person name="Pan J."/>
            <person name="Luo Z.H."/>
            <person name="Li M."/>
        </authorList>
    </citation>
    <scope>NUCLEOTIDE SEQUENCE [LARGE SCALE GENOMIC DNA]</scope>
    <source>
        <strain evidence="10">HyVt-577</strain>
    </source>
</reference>
<feature type="signal peptide" evidence="9">
    <location>
        <begin position="1"/>
        <end position="19"/>
    </location>
</feature>
<evidence type="ECO:0000313" key="10">
    <source>
        <dbReference type="EMBL" id="HGY55923.1"/>
    </source>
</evidence>
<dbReference type="AlphaFoldDB" id="A0A7V4WVI7"/>
<feature type="coiled-coil region" evidence="8">
    <location>
        <begin position="173"/>
        <end position="202"/>
    </location>
</feature>
<evidence type="ECO:0000256" key="9">
    <source>
        <dbReference type="SAM" id="SignalP"/>
    </source>
</evidence>
<protein>
    <submittedName>
        <fullName evidence="10">TolC family protein</fullName>
    </submittedName>
</protein>
<accession>A0A7V4WVI7</accession>